<dbReference type="CDD" id="cd08054">
    <property type="entry name" value="gp6"/>
    <property type="match status" value="1"/>
</dbReference>
<dbReference type="Gene3D" id="1.10.3230.30">
    <property type="entry name" value="Phage gp6-like head-tail connector protein"/>
    <property type="match status" value="1"/>
</dbReference>
<gene>
    <name evidence="1" type="ORF">CJO09_09085</name>
</gene>
<name>A0ABX9MW77_9BURK</name>
<dbReference type="EMBL" id="NQOU01000003">
    <property type="protein sequence ID" value="RII82736.1"/>
    <property type="molecule type" value="Genomic_DNA"/>
</dbReference>
<comment type="caution">
    <text evidence="1">The sequence shown here is derived from an EMBL/GenBank/DDBJ whole genome shotgun (WGS) entry which is preliminary data.</text>
</comment>
<dbReference type="RefSeq" id="WP_119442085.1">
    <property type="nucleotide sequence ID" value="NZ_CP170494.1"/>
</dbReference>
<evidence type="ECO:0000313" key="1">
    <source>
        <dbReference type="EMBL" id="RII82736.1"/>
    </source>
</evidence>
<accession>A0ABX9MW77</accession>
<sequence>MITLEQAKLHLRVDHDDEDAAITAMIDAATAAALDYLNMDELPNPVPAPVQAAILLQVGDLYANRERQGERPLYANTTYERLLNPYRVMAV</sequence>
<dbReference type="InterPro" id="IPR006450">
    <property type="entry name" value="Phage_HK97_gp6-like"/>
</dbReference>
<dbReference type="Proteomes" id="UP000266483">
    <property type="component" value="Unassembled WGS sequence"/>
</dbReference>
<proteinExistence type="predicted"/>
<reference evidence="1 2" key="1">
    <citation type="submission" date="2017-08" db="EMBL/GenBank/DDBJ databases">
        <title>Pusillimonas indicus sp. nov., a member of the family Alcaligenaceae isolated from surface seawater.</title>
        <authorList>
            <person name="Li J."/>
        </authorList>
    </citation>
    <scope>NUCLEOTIDE SEQUENCE [LARGE SCALE GENOMIC DNA]</scope>
    <source>
        <strain evidence="1 2">17-4A</strain>
    </source>
</reference>
<evidence type="ECO:0000313" key="2">
    <source>
        <dbReference type="Proteomes" id="UP000266483"/>
    </source>
</evidence>
<keyword evidence="2" id="KW-1185">Reference proteome</keyword>
<dbReference type="Pfam" id="PF05135">
    <property type="entry name" value="Phage_connect_1"/>
    <property type="match status" value="1"/>
</dbReference>
<organism evidence="1 2">
    <name type="scientific">Neopusillimonas maritima</name>
    <dbReference type="NCBI Taxonomy" id="2026239"/>
    <lineage>
        <taxon>Bacteria</taxon>
        <taxon>Pseudomonadati</taxon>
        <taxon>Pseudomonadota</taxon>
        <taxon>Betaproteobacteria</taxon>
        <taxon>Burkholderiales</taxon>
        <taxon>Alcaligenaceae</taxon>
        <taxon>Neopusillimonas</taxon>
    </lineage>
</organism>
<dbReference type="InterPro" id="IPR021146">
    <property type="entry name" value="Phage_gp6-like_head-tail"/>
</dbReference>
<dbReference type="NCBIfam" id="TIGR01560">
    <property type="entry name" value="put_DNA_pack"/>
    <property type="match status" value="1"/>
</dbReference>
<protein>
    <submittedName>
        <fullName evidence="1">DNA packaging protein</fullName>
    </submittedName>
</protein>